<sequence length="92" mass="10379">LFSKYLAESKKENRIAVINRDDPSSRYFYRSVPRGVKLLTFGFRFPAMVRGFRLISKEKGVSFQTRTPVGNVDITVNLPGQHNAYNALAALA</sequence>
<accession>A0A2G9YBN7</accession>
<dbReference type="PANTHER" id="PTHR23135">
    <property type="entry name" value="MUR LIGASE FAMILY MEMBER"/>
    <property type="match status" value="1"/>
</dbReference>
<feature type="domain" description="Mur ligase central" evidence="1">
    <location>
        <begin position="6"/>
        <end position="92"/>
    </location>
</feature>
<reference evidence="2 3" key="1">
    <citation type="submission" date="2017-09" db="EMBL/GenBank/DDBJ databases">
        <title>Depth-based differentiation of microbial function through sediment-hosted aquifers and enrichment of novel symbionts in the deep terrestrial subsurface.</title>
        <authorList>
            <person name="Probst A.J."/>
            <person name="Ladd B."/>
            <person name="Jarett J.K."/>
            <person name="Geller-Mcgrath D.E."/>
            <person name="Sieber C.M."/>
            <person name="Emerson J.B."/>
            <person name="Anantharaman K."/>
            <person name="Thomas B.C."/>
            <person name="Malmstrom R."/>
            <person name="Stieglmeier M."/>
            <person name="Klingl A."/>
            <person name="Woyke T."/>
            <person name="Ryan C.M."/>
            <person name="Banfield J.F."/>
        </authorList>
    </citation>
    <scope>NUCLEOTIDE SEQUENCE [LARGE SCALE GENOMIC DNA]</scope>
    <source>
        <strain evidence="2">CG23_combo_of_CG06-09_8_20_14_all_48_7</strain>
    </source>
</reference>
<dbReference type="AlphaFoldDB" id="A0A2G9YBN7"/>
<feature type="non-terminal residue" evidence="2">
    <location>
        <position position="92"/>
    </location>
</feature>
<evidence type="ECO:0000259" key="1">
    <source>
        <dbReference type="Pfam" id="PF08245"/>
    </source>
</evidence>
<dbReference type="GO" id="GO:0005524">
    <property type="term" value="F:ATP binding"/>
    <property type="evidence" value="ECO:0007669"/>
    <property type="project" value="InterPro"/>
</dbReference>
<comment type="caution">
    <text evidence="2">The sequence shown here is derived from an EMBL/GenBank/DDBJ whole genome shotgun (WGS) entry which is preliminary data.</text>
</comment>
<dbReference type="Pfam" id="PF08245">
    <property type="entry name" value="Mur_ligase_M"/>
    <property type="match status" value="1"/>
</dbReference>
<dbReference type="SUPFAM" id="SSF53623">
    <property type="entry name" value="MurD-like peptide ligases, catalytic domain"/>
    <property type="match status" value="1"/>
</dbReference>
<feature type="non-terminal residue" evidence="2">
    <location>
        <position position="1"/>
    </location>
</feature>
<dbReference type="InterPro" id="IPR036565">
    <property type="entry name" value="Mur-like_cat_sf"/>
</dbReference>
<organism evidence="2 3">
    <name type="scientific">bacterium (Candidatus Ratteibacteria) CG23_combo_of_CG06-09_8_20_14_all_48_7</name>
    <dbReference type="NCBI Taxonomy" id="2014292"/>
    <lineage>
        <taxon>Bacteria</taxon>
        <taxon>Candidatus Ratteibacteria</taxon>
    </lineage>
</organism>
<dbReference type="InterPro" id="IPR013221">
    <property type="entry name" value="Mur_ligase_cen"/>
</dbReference>
<name>A0A2G9YBN7_9BACT</name>
<dbReference type="GO" id="GO:0016881">
    <property type="term" value="F:acid-amino acid ligase activity"/>
    <property type="evidence" value="ECO:0007669"/>
    <property type="project" value="InterPro"/>
</dbReference>
<dbReference type="PANTHER" id="PTHR23135:SF4">
    <property type="entry name" value="UDP-N-ACETYLMURAMOYL-L-ALANYL-D-GLUTAMATE--2,6-DIAMINOPIMELATE LIGASE MURE HOMOLOG, CHLOROPLASTIC"/>
    <property type="match status" value="1"/>
</dbReference>
<evidence type="ECO:0000313" key="3">
    <source>
        <dbReference type="Proteomes" id="UP000230392"/>
    </source>
</evidence>
<protein>
    <recommendedName>
        <fullName evidence="1">Mur ligase central domain-containing protein</fullName>
    </recommendedName>
</protein>
<proteinExistence type="predicted"/>
<dbReference type="Proteomes" id="UP000230392">
    <property type="component" value="Unassembled WGS sequence"/>
</dbReference>
<dbReference type="EMBL" id="PCRF01000043">
    <property type="protein sequence ID" value="PIP16646.1"/>
    <property type="molecule type" value="Genomic_DNA"/>
</dbReference>
<dbReference type="Gene3D" id="3.40.1190.10">
    <property type="entry name" value="Mur-like, catalytic domain"/>
    <property type="match status" value="1"/>
</dbReference>
<gene>
    <name evidence="2" type="ORF">COX46_00970</name>
</gene>
<evidence type="ECO:0000313" key="2">
    <source>
        <dbReference type="EMBL" id="PIP16646.1"/>
    </source>
</evidence>